<gene>
    <name evidence="2" type="ORF">C5F50_08860</name>
</gene>
<feature type="transmembrane region" description="Helical" evidence="1">
    <location>
        <begin position="5"/>
        <end position="27"/>
    </location>
</feature>
<accession>A0A7D5M4Q1</accession>
<evidence type="ECO:0000256" key="1">
    <source>
        <dbReference type="SAM" id="Phobius"/>
    </source>
</evidence>
<dbReference type="Proteomes" id="UP000509478">
    <property type="component" value="Chromosome"/>
</dbReference>
<evidence type="ECO:0000313" key="2">
    <source>
        <dbReference type="EMBL" id="QLH07174.1"/>
    </source>
</evidence>
<dbReference type="AlphaFoldDB" id="A0A7D5M4Q1"/>
<dbReference type="KEGG" id="nue:C5F50_08860"/>
<dbReference type="EMBL" id="CP026995">
    <property type="protein sequence ID" value="QLH07174.1"/>
    <property type="molecule type" value="Genomic_DNA"/>
</dbReference>
<dbReference type="GeneID" id="56068209"/>
<keyword evidence="1" id="KW-1133">Transmembrane helix</keyword>
<name>A0A7D5M4Q1_9ARCH</name>
<sequence length="240" mass="27974">MKNKFLIIIGISLIITLSIFLMAFYIFDDNSTYKVLDIEMNVVGIKPIYEIGESVTFTVHVNSLGNTVPWPTLRIYQNYVDISSEPAYSRMYMTPIESVDKQKPLEWRKKTWNFPLDLDEPIRFFDKGNYTLRVDVDAKKHVLINFQVVNPTNESEIIDDFGETFDSPGNRHPAFLGFDIPEICTEDMIKHLVKYSSMFDRNVPYTLEWISMDSSINVDDFDICVEELLERNPKDLENEN</sequence>
<reference evidence="2 3" key="1">
    <citation type="submission" date="2018-02" db="EMBL/GenBank/DDBJ databases">
        <title>Complete genome of Nitrosopumilus ureaphilus PS0.</title>
        <authorList>
            <person name="Qin W."/>
            <person name="Zheng Y."/>
            <person name="Stahl D.A."/>
        </authorList>
    </citation>
    <scope>NUCLEOTIDE SEQUENCE [LARGE SCALE GENOMIC DNA]</scope>
    <source>
        <strain evidence="2 3">PS0</strain>
    </source>
</reference>
<evidence type="ECO:0000313" key="3">
    <source>
        <dbReference type="Proteomes" id="UP000509478"/>
    </source>
</evidence>
<protein>
    <submittedName>
        <fullName evidence="2">Uncharacterized protein</fullName>
    </submittedName>
</protein>
<organism evidence="2 3">
    <name type="scientific">Nitrosopumilus ureiphilus</name>
    <dbReference type="NCBI Taxonomy" id="1470067"/>
    <lineage>
        <taxon>Archaea</taxon>
        <taxon>Nitrososphaerota</taxon>
        <taxon>Nitrososphaeria</taxon>
        <taxon>Nitrosopumilales</taxon>
        <taxon>Nitrosopumilaceae</taxon>
        <taxon>Nitrosopumilus</taxon>
    </lineage>
</organism>
<keyword evidence="1" id="KW-0472">Membrane</keyword>
<keyword evidence="1" id="KW-0812">Transmembrane</keyword>
<proteinExistence type="predicted"/>
<dbReference type="RefSeq" id="WP_179371040.1">
    <property type="nucleotide sequence ID" value="NZ_CP026995.1"/>
</dbReference>
<keyword evidence="3" id="KW-1185">Reference proteome</keyword>